<evidence type="ECO:0000313" key="2">
    <source>
        <dbReference type="EMBL" id="CAB4598997.1"/>
    </source>
</evidence>
<dbReference type="EMBL" id="CAEZSR010000300">
    <property type="protein sequence ID" value="CAB4598997.1"/>
    <property type="molecule type" value="Genomic_DNA"/>
</dbReference>
<gene>
    <name evidence="2" type="ORF">UFOPK1493_04193</name>
</gene>
<keyword evidence="1" id="KW-1133">Transmembrane helix</keyword>
<organism evidence="2">
    <name type="scientific">freshwater metagenome</name>
    <dbReference type="NCBI Taxonomy" id="449393"/>
    <lineage>
        <taxon>unclassified sequences</taxon>
        <taxon>metagenomes</taxon>
        <taxon>ecological metagenomes</taxon>
    </lineage>
</organism>
<keyword evidence="1" id="KW-0472">Membrane</keyword>
<protein>
    <submittedName>
        <fullName evidence="2">Unannotated protein</fullName>
    </submittedName>
</protein>
<sequence length="42" mass="4397">MLAAVNNDMSDALLYVGVSRAIAGLTVIGPRALAERLGLDLR</sequence>
<feature type="transmembrane region" description="Helical" evidence="1">
    <location>
        <begin position="12"/>
        <end position="34"/>
    </location>
</feature>
<dbReference type="AlphaFoldDB" id="A0A6J6GCX9"/>
<keyword evidence="1" id="KW-0812">Transmembrane</keyword>
<name>A0A6J6GCX9_9ZZZZ</name>
<reference evidence="2" key="1">
    <citation type="submission" date="2020-05" db="EMBL/GenBank/DDBJ databases">
        <authorList>
            <person name="Chiriac C."/>
            <person name="Salcher M."/>
            <person name="Ghai R."/>
            <person name="Kavagutti S V."/>
        </authorList>
    </citation>
    <scope>NUCLEOTIDE SEQUENCE</scope>
</reference>
<evidence type="ECO:0000256" key="1">
    <source>
        <dbReference type="SAM" id="Phobius"/>
    </source>
</evidence>
<proteinExistence type="predicted"/>
<accession>A0A6J6GCX9</accession>